<dbReference type="PANTHER" id="PTHR12843:SF5">
    <property type="entry name" value="EEF1A LYSINE METHYLTRANSFERASE 2"/>
    <property type="match status" value="1"/>
</dbReference>
<evidence type="ECO:0000313" key="2">
    <source>
        <dbReference type="EMBL" id="WOZ79423.1"/>
    </source>
</evidence>
<accession>A0ABZ0MV92</accession>
<feature type="domain" description="Methyltransferase" evidence="1">
    <location>
        <begin position="45"/>
        <end position="141"/>
    </location>
</feature>
<sequence>MATIDSKAHHAGFREHYADNARPVWDIGHPQKPFIERASDIRGPILDIGCGTGTLAIYFAGRGEQVTGIDFVEEAVERAVAKTKAAGLNIDFMVQDFFTLGNWDRKFQTIIDSGLFHIFSGDEVRKAAYLKIVSQLLNDDGRLYVLACKKEPGIDGGVNADEIFDTFRERFIVESLHEFEAETVIDAAENAPGRQWLSYFAVIKKRER</sequence>
<dbReference type="EMBL" id="CP137744">
    <property type="protein sequence ID" value="WOZ79423.1"/>
    <property type="molecule type" value="Genomic_DNA"/>
</dbReference>
<evidence type="ECO:0000259" key="1">
    <source>
        <dbReference type="Pfam" id="PF13649"/>
    </source>
</evidence>
<dbReference type="RefSeq" id="WP_305735890.1">
    <property type="nucleotide sequence ID" value="NZ_CP137744.1"/>
</dbReference>
<dbReference type="Proteomes" id="UP001302368">
    <property type="component" value="Chromosome"/>
</dbReference>
<dbReference type="CDD" id="cd02440">
    <property type="entry name" value="AdoMet_MTases"/>
    <property type="match status" value="1"/>
</dbReference>
<dbReference type="InterPro" id="IPR029063">
    <property type="entry name" value="SAM-dependent_MTases_sf"/>
</dbReference>
<dbReference type="EC" id="2.1.1.-" evidence="2"/>
<gene>
    <name evidence="2" type="ORF">Q8Y70_10365</name>
</gene>
<keyword evidence="2" id="KW-0489">Methyltransferase</keyword>
<dbReference type="Pfam" id="PF13649">
    <property type="entry name" value="Methyltransf_25"/>
    <property type="match status" value="1"/>
</dbReference>
<name>A0ABZ0MV92_9ENTR</name>
<dbReference type="SUPFAM" id="SSF53335">
    <property type="entry name" value="S-adenosyl-L-methionine-dependent methyltransferases"/>
    <property type="match status" value="1"/>
</dbReference>
<proteinExistence type="predicted"/>
<reference evidence="2 3" key="1">
    <citation type="submission" date="2023-10" db="EMBL/GenBank/DDBJ databases">
        <title>Genome sequencing of the isolated polysaccharide-producing bacterium Kosakonia sacchari KS2022.</title>
        <authorList>
            <person name="Yi X."/>
        </authorList>
    </citation>
    <scope>NUCLEOTIDE SEQUENCE [LARGE SCALE GENOMIC DNA]</scope>
    <source>
        <strain evidence="2 3">KS2022</strain>
    </source>
</reference>
<dbReference type="PANTHER" id="PTHR12843">
    <property type="entry name" value="PROTEIN-LYSINE N-METHYLTRANSFERASE METTL10"/>
    <property type="match status" value="1"/>
</dbReference>
<dbReference type="GO" id="GO:0008168">
    <property type="term" value="F:methyltransferase activity"/>
    <property type="evidence" value="ECO:0007669"/>
    <property type="project" value="UniProtKB-KW"/>
</dbReference>
<dbReference type="InterPro" id="IPR041698">
    <property type="entry name" value="Methyltransf_25"/>
</dbReference>
<organism evidence="2 3">
    <name type="scientific">Kosakonia sacchari</name>
    <dbReference type="NCBI Taxonomy" id="1158459"/>
    <lineage>
        <taxon>Bacteria</taxon>
        <taxon>Pseudomonadati</taxon>
        <taxon>Pseudomonadota</taxon>
        <taxon>Gammaproteobacteria</taxon>
        <taxon>Enterobacterales</taxon>
        <taxon>Enterobacteriaceae</taxon>
        <taxon>Kosakonia</taxon>
    </lineage>
</organism>
<dbReference type="GO" id="GO:0032259">
    <property type="term" value="P:methylation"/>
    <property type="evidence" value="ECO:0007669"/>
    <property type="project" value="UniProtKB-KW"/>
</dbReference>
<keyword evidence="2" id="KW-0808">Transferase</keyword>
<protein>
    <submittedName>
        <fullName evidence="2">Class I SAM-dependent methyltransferase</fullName>
        <ecNumber evidence="2">2.1.1.-</ecNumber>
    </submittedName>
</protein>
<dbReference type="Gene3D" id="3.40.50.150">
    <property type="entry name" value="Vaccinia Virus protein VP39"/>
    <property type="match status" value="1"/>
</dbReference>
<evidence type="ECO:0000313" key="3">
    <source>
        <dbReference type="Proteomes" id="UP001302368"/>
    </source>
</evidence>
<keyword evidence="3" id="KW-1185">Reference proteome</keyword>